<accession>A0ABQ6F1Z9</accession>
<evidence type="ECO:0000313" key="2">
    <source>
        <dbReference type="Proteomes" id="UP001157138"/>
    </source>
</evidence>
<keyword evidence="2" id="KW-1185">Reference proteome</keyword>
<protein>
    <submittedName>
        <fullName evidence="1">Uncharacterized protein</fullName>
    </submittedName>
</protein>
<gene>
    <name evidence="1" type="ORF">GCM10007938_26830</name>
</gene>
<organism evidence="1 2">
    <name type="scientific">Vibrio zhanjiangensis</name>
    <dbReference type="NCBI Taxonomy" id="1046128"/>
    <lineage>
        <taxon>Bacteria</taxon>
        <taxon>Pseudomonadati</taxon>
        <taxon>Pseudomonadota</taxon>
        <taxon>Gammaproteobacteria</taxon>
        <taxon>Vibrionales</taxon>
        <taxon>Vibrionaceae</taxon>
        <taxon>Vibrio</taxon>
    </lineage>
</organism>
<dbReference type="EMBL" id="BSPW01000059">
    <property type="protein sequence ID" value="GLT18901.1"/>
    <property type="molecule type" value="Genomic_DNA"/>
</dbReference>
<reference evidence="2" key="1">
    <citation type="journal article" date="2019" name="Int. J. Syst. Evol. Microbiol.">
        <title>The Global Catalogue of Microorganisms (GCM) 10K type strain sequencing project: providing services to taxonomists for standard genome sequencing and annotation.</title>
        <authorList>
            <consortium name="The Broad Institute Genomics Platform"/>
            <consortium name="The Broad Institute Genome Sequencing Center for Infectious Disease"/>
            <person name="Wu L."/>
            <person name="Ma J."/>
        </authorList>
    </citation>
    <scope>NUCLEOTIDE SEQUENCE [LARGE SCALE GENOMIC DNA]</scope>
    <source>
        <strain evidence="2">NBRC 108723</strain>
    </source>
</reference>
<sequence>MPTTCSPYKGWVCPLWFSEPVITRSAMPSVTLSELAPSKKKAVWGRIQQEYPMMADLLKSHEFQQVKQNLERLFGPVSVGVELHRIGGTLYGVRRTTKTKN</sequence>
<dbReference type="Proteomes" id="UP001157138">
    <property type="component" value="Unassembled WGS sequence"/>
</dbReference>
<comment type="caution">
    <text evidence="1">The sequence shown here is derived from an EMBL/GenBank/DDBJ whole genome shotgun (WGS) entry which is preliminary data.</text>
</comment>
<evidence type="ECO:0000313" key="1">
    <source>
        <dbReference type="EMBL" id="GLT18901.1"/>
    </source>
</evidence>
<name>A0ABQ6F1Z9_9VIBR</name>
<dbReference type="RefSeq" id="WP_284192771.1">
    <property type="nucleotide sequence ID" value="NZ_BSPW01000059.1"/>
</dbReference>
<proteinExistence type="predicted"/>